<dbReference type="Pfam" id="PF07166">
    <property type="entry name" value="DUF1398"/>
    <property type="match status" value="1"/>
</dbReference>
<sequence>MTDAIGNLRAAMTRADAVRPQAGGFPHLAEVLRQAGVTRCEMTVPSNAMLYVTTAGPVAVQGEPLITGTVDVPPFDREALVEALRADQAGRTTFPEFVQGCWKAGVVRYYVDLAARTCTYYGADGDSYVESYAAVEI</sequence>
<name>A0AAU3ICG3_9ACTN</name>
<dbReference type="Gene3D" id="3.30.1810.10">
    <property type="entry name" value="YdfO-like"/>
    <property type="match status" value="1"/>
</dbReference>
<dbReference type="AlphaFoldDB" id="A0AAU3ICG3"/>
<dbReference type="EMBL" id="CP109546">
    <property type="protein sequence ID" value="WTZ14006.1"/>
    <property type="molecule type" value="Genomic_DNA"/>
</dbReference>
<reference evidence="1" key="1">
    <citation type="submission" date="2022-10" db="EMBL/GenBank/DDBJ databases">
        <title>The complete genomes of actinobacterial strains from the NBC collection.</title>
        <authorList>
            <person name="Joergensen T.S."/>
            <person name="Alvarez Arevalo M."/>
            <person name="Sterndorff E.B."/>
            <person name="Faurdal D."/>
            <person name="Vuksanovic O."/>
            <person name="Mourched A.-S."/>
            <person name="Charusanti P."/>
            <person name="Shaw S."/>
            <person name="Blin K."/>
            <person name="Weber T."/>
        </authorList>
    </citation>
    <scope>NUCLEOTIDE SEQUENCE</scope>
    <source>
        <strain evidence="1">NBC_01393</strain>
    </source>
</reference>
<dbReference type="InterPro" id="IPR009833">
    <property type="entry name" value="DUF1398"/>
</dbReference>
<protein>
    <submittedName>
        <fullName evidence="1">DUF1398 family protein</fullName>
    </submittedName>
</protein>
<evidence type="ECO:0000313" key="1">
    <source>
        <dbReference type="EMBL" id="WTZ14006.1"/>
    </source>
</evidence>
<gene>
    <name evidence="1" type="ORF">OG699_42290</name>
</gene>
<organism evidence="1">
    <name type="scientific">Streptomyces sp. NBC_01393</name>
    <dbReference type="NCBI Taxonomy" id="2903851"/>
    <lineage>
        <taxon>Bacteria</taxon>
        <taxon>Bacillati</taxon>
        <taxon>Actinomycetota</taxon>
        <taxon>Actinomycetes</taxon>
        <taxon>Kitasatosporales</taxon>
        <taxon>Streptomycetaceae</taxon>
        <taxon>Streptomyces</taxon>
    </lineage>
</organism>
<dbReference type="InterPro" id="IPR036696">
    <property type="entry name" value="YdfO-like_sf"/>
</dbReference>
<accession>A0AAU3ICG3</accession>
<proteinExistence type="predicted"/>
<dbReference type="SUPFAM" id="SSF160419">
    <property type="entry name" value="YdfO-like"/>
    <property type="match status" value="1"/>
</dbReference>